<name>A0ABD3KVK7_EUCGL</name>
<feature type="compositionally biased region" description="Basic and acidic residues" evidence="6">
    <location>
        <begin position="93"/>
        <end position="111"/>
    </location>
</feature>
<dbReference type="GO" id="GO:0003723">
    <property type="term" value="F:RNA binding"/>
    <property type="evidence" value="ECO:0007669"/>
    <property type="project" value="UniProtKB-UniRule"/>
</dbReference>
<evidence type="ECO:0000256" key="2">
    <source>
        <dbReference type="ARBA" id="ARBA00007077"/>
    </source>
</evidence>
<dbReference type="GO" id="GO:0005730">
    <property type="term" value="C:nucleolus"/>
    <property type="evidence" value="ECO:0007669"/>
    <property type="project" value="UniProtKB-SubCell"/>
</dbReference>
<dbReference type="AlphaFoldDB" id="A0ABD3KVK7"/>
<feature type="region of interest" description="Disordered" evidence="6">
    <location>
        <begin position="410"/>
        <end position="471"/>
    </location>
</feature>
<feature type="compositionally biased region" description="Basic and acidic residues" evidence="6">
    <location>
        <begin position="485"/>
        <end position="511"/>
    </location>
</feature>
<feature type="region of interest" description="Disordered" evidence="6">
    <location>
        <begin position="49"/>
        <end position="216"/>
    </location>
</feature>
<keyword evidence="9" id="KW-1185">Reference proteome</keyword>
<comment type="caution">
    <text evidence="8">The sequence shown here is derived from an EMBL/GenBank/DDBJ whole genome shotgun (WGS) entry which is preliminary data.</text>
</comment>
<sequence length="550" mass="61163">MGKKKPKEPENSLQKDAVSAPPDVFKSIFGEIPEQNFAGSIFSADNPFKRKHQELGQPFGASVDGDEDGESARVEKKKKKKRKVEEEPELEQEPEKSLSEDKKPKESEKESRKSKKGASEVGSGSDVDSETEISKKVKLGSQAGGLADENGEGEESDVKEKEKRKKRKRDELERVYESMKYGEAEEGEANGPVGEKVVGKKRKKADDPADALASKDGYDDESKLLRTVFVGNLPLKIKKKALVKEFSKFGEVESARIRSVPILDTKIPRKGAILKKKINDAIDCVNAYVVFKTEESALASLAHNMTEVGGNHIRVDRACPPRKKLKGETSPIYDNKRTVFVGNLPFDVKDEELYRLFSNINNMGSGIEAVRVIRDPHTSVGKGIAYVLFKTRDAANLVAKKRNMKLRDRELRLSHAKPNLTPSKRTDHSSAVDANHPAKKLAGDSRTPNGVNRASTKFSTSYQGLQASKGTSVKKFAKGIRTLKPKKEITKKEPVAEGRWKKRPAVAERKARQVAKNEIGASEHTAKKRKMDSRTPEISHQKNKKFKKSH</sequence>
<evidence type="ECO:0000256" key="5">
    <source>
        <dbReference type="PROSITE-ProRule" id="PRU00176"/>
    </source>
</evidence>
<dbReference type="Pfam" id="PF00076">
    <property type="entry name" value="RRM_1"/>
    <property type="match status" value="2"/>
</dbReference>
<evidence type="ECO:0000256" key="4">
    <source>
        <dbReference type="ARBA" id="ARBA00023242"/>
    </source>
</evidence>
<dbReference type="Proteomes" id="UP001634007">
    <property type="component" value="Unassembled WGS sequence"/>
</dbReference>
<accession>A0ABD3KVK7</accession>
<comment type="subcellular location">
    <subcellularLocation>
        <location evidence="1">Nucleus</location>
        <location evidence="1">Nucleolus</location>
    </subcellularLocation>
</comment>
<feature type="compositionally biased region" description="Basic residues" evidence="6">
    <location>
        <begin position="541"/>
        <end position="550"/>
    </location>
</feature>
<organism evidence="8 9">
    <name type="scientific">Eucalyptus globulus</name>
    <name type="common">Tasmanian blue gum</name>
    <dbReference type="NCBI Taxonomy" id="34317"/>
    <lineage>
        <taxon>Eukaryota</taxon>
        <taxon>Viridiplantae</taxon>
        <taxon>Streptophyta</taxon>
        <taxon>Embryophyta</taxon>
        <taxon>Tracheophyta</taxon>
        <taxon>Spermatophyta</taxon>
        <taxon>Magnoliopsida</taxon>
        <taxon>eudicotyledons</taxon>
        <taxon>Gunneridae</taxon>
        <taxon>Pentapetalae</taxon>
        <taxon>rosids</taxon>
        <taxon>malvids</taxon>
        <taxon>Myrtales</taxon>
        <taxon>Myrtaceae</taxon>
        <taxon>Myrtoideae</taxon>
        <taxon>Eucalypteae</taxon>
        <taxon>Eucalyptus</taxon>
    </lineage>
</organism>
<evidence type="ECO:0000256" key="6">
    <source>
        <dbReference type="SAM" id="MobiDB-lite"/>
    </source>
</evidence>
<evidence type="ECO:0000256" key="3">
    <source>
        <dbReference type="ARBA" id="ARBA00022884"/>
    </source>
</evidence>
<evidence type="ECO:0000313" key="8">
    <source>
        <dbReference type="EMBL" id="KAL3743427.1"/>
    </source>
</evidence>
<gene>
    <name evidence="8" type="ORF">ACJRO7_018686</name>
</gene>
<reference evidence="8 9" key="1">
    <citation type="submission" date="2024-11" db="EMBL/GenBank/DDBJ databases">
        <title>Chromosome-level genome assembly of Eucalyptus globulus Labill. provides insights into its genome evolution.</title>
        <authorList>
            <person name="Li X."/>
        </authorList>
    </citation>
    <scope>NUCLEOTIDE SEQUENCE [LARGE SCALE GENOMIC DNA]</scope>
    <source>
        <strain evidence="8">CL2024</strain>
        <tissue evidence="8">Fresh tender leaves</tissue>
    </source>
</reference>
<evidence type="ECO:0000313" key="9">
    <source>
        <dbReference type="Proteomes" id="UP001634007"/>
    </source>
</evidence>
<dbReference type="InterPro" id="IPR012677">
    <property type="entry name" value="Nucleotide-bd_a/b_plait_sf"/>
</dbReference>
<dbReference type="PROSITE" id="PS50102">
    <property type="entry name" value="RRM"/>
    <property type="match status" value="2"/>
</dbReference>
<dbReference type="InterPro" id="IPR035979">
    <property type="entry name" value="RBD_domain_sf"/>
</dbReference>
<dbReference type="CDD" id="cd12394">
    <property type="entry name" value="RRM1_RBM34"/>
    <property type="match status" value="1"/>
</dbReference>
<feature type="compositionally biased region" description="Polar residues" evidence="6">
    <location>
        <begin position="446"/>
        <end position="471"/>
    </location>
</feature>
<dbReference type="SUPFAM" id="SSF54928">
    <property type="entry name" value="RNA-binding domain, RBD"/>
    <property type="match status" value="2"/>
</dbReference>
<proteinExistence type="inferred from homology"/>
<feature type="region of interest" description="Disordered" evidence="6">
    <location>
        <begin position="485"/>
        <end position="550"/>
    </location>
</feature>
<evidence type="ECO:0000259" key="7">
    <source>
        <dbReference type="PROSITE" id="PS50102"/>
    </source>
</evidence>
<dbReference type="InterPro" id="IPR034221">
    <property type="entry name" value="RBM34_RRM2"/>
</dbReference>
<dbReference type="InterPro" id="IPR000504">
    <property type="entry name" value="RRM_dom"/>
</dbReference>
<feature type="compositionally biased region" description="Basic and acidic residues" evidence="6">
    <location>
        <begin position="169"/>
        <end position="183"/>
    </location>
</feature>
<feature type="region of interest" description="Disordered" evidence="6">
    <location>
        <begin position="1"/>
        <end position="22"/>
    </location>
</feature>
<keyword evidence="3 5" id="KW-0694">RNA-binding</keyword>
<evidence type="ECO:0000256" key="1">
    <source>
        <dbReference type="ARBA" id="ARBA00004604"/>
    </source>
</evidence>
<dbReference type="EMBL" id="JBJKBG010000004">
    <property type="protein sequence ID" value="KAL3743427.1"/>
    <property type="molecule type" value="Genomic_DNA"/>
</dbReference>
<dbReference type="CDD" id="cd12395">
    <property type="entry name" value="RRM2_RBM34"/>
    <property type="match status" value="1"/>
</dbReference>
<dbReference type="PANTHER" id="PTHR23236">
    <property type="entry name" value="EUKARYOTIC TRANSLATION INITIATION FACTOR 4B/4H"/>
    <property type="match status" value="1"/>
</dbReference>
<protein>
    <recommendedName>
        <fullName evidence="7">RRM domain-containing protein</fullName>
    </recommendedName>
</protein>
<dbReference type="Gene3D" id="3.30.70.330">
    <property type="match status" value="2"/>
</dbReference>
<feature type="domain" description="RRM" evidence="7">
    <location>
        <begin position="226"/>
        <end position="320"/>
    </location>
</feature>
<comment type="similarity">
    <text evidence="2">Belongs to the RRM RBM34 family.</text>
</comment>
<feature type="domain" description="RRM" evidence="7">
    <location>
        <begin position="337"/>
        <end position="418"/>
    </location>
</feature>
<dbReference type="SMART" id="SM00360">
    <property type="entry name" value="RRM"/>
    <property type="match status" value="2"/>
</dbReference>
<dbReference type="PANTHER" id="PTHR23236:SF25">
    <property type="entry name" value="RNA-BINDING PROTEIN 34"/>
    <property type="match status" value="1"/>
</dbReference>
<keyword evidence="4" id="KW-0539">Nucleus</keyword>